<sequence>MERLVASELEPMLLATSPLPTSLTARRRYNPKAPPLSETRKRAVPQHSSSHTERRFEARATAGISLSDHSKMANPQRFVVQLLSFTYRALRSRVTHFTLSID</sequence>
<name>A0AAV7KRE7_PLEWA</name>
<protein>
    <submittedName>
        <fullName evidence="2">Uncharacterized protein</fullName>
    </submittedName>
</protein>
<evidence type="ECO:0000313" key="3">
    <source>
        <dbReference type="Proteomes" id="UP001066276"/>
    </source>
</evidence>
<reference evidence="2" key="1">
    <citation type="journal article" date="2022" name="bioRxiv">
        <title>Sequencing and chromosome-scale assembly of the giantPleurodeles waltlgenome.</title>
        <authorList>
            <person name="Brown T."/>
            <person name="Elewa A."/>
            <person name="Iarovenko S."/>
            <person name="Subramanian E."/>
            <person name="Araus A.J."/>
            <person name="Petzold A."/>
            <person name="Susuki M."/>
            <person name="Suzuki K.-i.T."/>
            <person name="Hayashi T."/>
            <person name="Toyoda A."/>
            <person name="Oliveira C."/>
            <person name="Osipova E."/>
            <person name="Leigh N.D."/>
            <person name="Simon A."/>
            <person name="Yun M.H."/>
        </authorList>
    </citation>
    <scope>NUCLEOTIDE SEQUENCE</scope>
    <source>
        <strain evidence="2">20211129_DDA</strain>
        <tissue evidence="2">Liver</tissue>
    </source>
</reference>
<dbReference type="Proteomes" id="UP001066276">
    <property type="component" value="Chromosome 12"/>
</dbReference>
<proteinExistence type="predicted"/>
<feature type="region of interest" description="Disordered" evidence="1">
    <location>
        <begin position="20"/>
        <end position="56"/>
    </location>
</feature>
<comment type="caution">
    <text evidence="2">The sequence shown here is derived from an EMBL/GenBank/DDBJ whole genome shotgun (WGS) entry which is preliminary data.</text>
</comment>
<dbReference type="EMBL" id="JANPWB010000016">
    <property type="protein sequence ID" value="KAJ1080479.1"/>
    <property type="molecule type" value="Genomic_DNA"/>
</dbReference>
<keyword evidence="3" id="KW-1185">Reference proteome</keyword>
<gene>
    <name evidence="2" type="ORF">NDU88_000678</name>
</gene>
<accession>A0AAV7KRE7</accession>
<evidence type="ECO:0000256" key="1">
    <source>
        <dbReference type="SAM" id="MobiDB-lite"/>
    </source>
</evidence>
<dbReference type="AlphaFoldDB" id="A0AAV7KRE7"/>
<organism evidence="2 3">
    <name type="scientific">Pleurodeles waltl</name>
    <name type="common">Iberian ribbed newt</name>
    <dbReference type="NCBI Taxonomy" id="8319"/>
    <lineage>
        <taxon>Eukaryota</taxon>
        <taxon>Metazoa</taxon>
        <taxon>Chordata</taxon>
        <taxon>Craniata</taxon>
        <taxon>Vertebrata</taxon>
        <taxon>Euteleostomi</taxon>
        <taxon>Amphibia</taxon>
        <taxon>Batrachia</taxon>
        <taxon>Caudata</taxon>
        <taxon>Salamandroidea</taxon>
        <taxon>Salamandridae</taxon>
        <taxon>Pleurodelinae</taxon>
        <taxon>Pleurodeles</taxon>
    </lineage>
</organism>
<evidence type="ECO:0000313" key="2">
    <source>
        <dbReference type="EMBL" id="KAJ1080479.1"/>
    </source>
</evidence>